<keyword evidence="1" id="KW-1133">Transmembrane helix</keyword>
<dbReference type="InterPro" id="IPR008024">
    <property type="entry name" value="YiaAB"/>
</dbReference>
<sequence length="192" mass="20938">MLIINSIYFTALRYVVRATRLGLRITKGNEIKMLLDKPSINKPTAAYIGATWGALAIGVIGYLVGLWNAAMQLNEKGFYFAVFLLAMFSAVTLQKTVRDRDEGLPVTNIFLGMCWSAFASSIALLVIGLINADLFLSEKGFYGMAFVLSLFSIITVQKNIRDLTNENGETEPAAFSKPDGGIDVAANVVDIL</sequence>
<dbReference type="EMBL" id="CACSIO010000062">
    <property type="protein sequence ID" value="CAA0125594.1"/>
    <property type="molecule type" value="Genomic_DNA"/>
</dbReference>
<dbReference type="PANTHER" id="PTHR37290">
    <property type="entry name" value="INNER MEMBRANE PROTEIN YIAA-RELATED"/>
    <property type="match status" value="1"/>
</dbReference>
<accession>A0A5S9R0P4</accession>
<keyword evidence="1" id="KW-0472">Membrane</keyword>
<feature type="transmembrane region" description="Helical" evidence="1">
    <location>
        <begin position="77"/>
        <end position="97"/>
    </location>
</feature>
<proteinExistence type="predicted"/>
<evidence type="ECO:0000256" key="1">
    <source>
        <dbReference type="SAM" id="Phobius"/>
    </source>
</evidence>
<evidence type="ECO:0000313" key="4">
    <source>
        <dbReference type="Proteomes" id="UP000441399"/>
    </source>
</evidence>
<dbReference type="GO" id="GO:0005886">
    <property type="term" value="C:plasma membrane"/>
    <property type="evidence" value="ECO:0007669"/>
    <property type="project" value="TreeGrafter"/>
</dbReference>
<keyword evidence="4" id="KW-1185">Reference proteome</keyword>
<evidence type="ECO:0000313" key="3">
    <source>
        <dbReference type="EMBL" id="CAA0125594.1"/>
    </source>
</evidence>
<protein>
    <submittedName>
        <fullName evidence="3">Inner membrane protein YiaA</fullName>
    </submittedName>
</protein>
<dbReference type="InterPro" id="IPR038972">
    <property type="entry name" value="YiaA-like"/>
</dbReference>
<dbReference type="AlphaFoldDB" id="A0A5S9R0P4"/>
<dbReference type="Pfam" id="PF05360">
    <property type="entry name" value="YiaAB"/>
    <property type="match status" value="2"/>
</dbReference>
<dbReference type="PANTHER" id="PTHR37290:SF1">
    <property type="entry name" value="INNER MEMBRANE PROTEIN YIAA"/>
    <property type="match status" value="1"/>
</dbReference>
<feature type="transmembrane region" description="Helical" evidence="1">
    <location>
        <begin position="109"/>
        <end position="128"/>
    </location>
</feature>
<dbReference type="GO" id="GO:0006974">
    <property type="term" value="P:DNA damage response"/>
    <property type="evidence" value="ECO:0007669"/>
    <property type="project" value="TreeGrafter"/>
</dbReference>
<reference evidence="3 4" key="1">
    <citation type="submission" date="2019-11" db="EMBL/GenBank/DDBJ databases">
        <authorList>
            <person name="Holert J."/>
        </authorList>
    </citation>
    <scope>NUCLEOTIDE SEQUENCE [LARGE SCALE GENOMIC DNA]</scope>
    <source>
        <strain evidence="3">SB11_3</strain>
    </source>
</reference>
<feature type="domain" description="YiaAB two helix" evidence="2">
    <location>
        <begin position="47"/>
        <end position="99"/>
    </location>
</feature>
<feature type="transmembrane region" description="Helical" evidence="1">
    <location>
        <begin position="140"/>
        <end position="156"/>
    </location>
</feature>
<dbReference type="Proteomes" id="UP000441399">
    <property type="component" value="Unassembled WGS sequence"/>
</dbReference>
<organism evidence="3 4">
    <name type="scientific">BD1-7 clade bacterium</name>
    <dbReference type="NCBI Taxonomy" id="2029982"/>
    <lineage>
        <taxon>Bacteria</taxon>
        <taxon>Pseudomonadati</taxon>
        <taxon>Pseudomonadota</taxon>
        <taxon>Gammaproteobacteria</taxon>
        <taxon>Cellvibrionales</taxon>
        <taxon>Spongiibacteraceae</taxon>
        <taxon>BD1-7 clade</taxon>
    </lineage>
</organism>
<gene>
    <name evidence="3" type="primary">yiaA</name>
    <name evidence="3" type="ORF">OPDIPICF_03483</name>
</gene>
<evidence type="ECO:0000259" key="2">
    <source>
        <dbReference type="Pfam" id="PF05360"/>
    </source>
</evidence>
<keyword evidence="1" id="KW-0812">Transmembrane</keyword>
<name>A0A5S9R0P4_9GAMM</name>
<dbReference type="NCBIfam" id="NF008482">
    <property type="entry name" value="PRK11383.1"/>
    <property type="match status" value="1"/>
</dbReference>
<feature type="domain" description="YiaAB two helix" evidence="2">
    <location>
        <begin position="110"/>
        <end position="162"/>
    </location>
</feature>
<feature type="transmembrane region" description="Helical" evidence="1">
    <location>
        <begin position="44"/>
        <end position="65"/>
    </location>
</feature>